<dbReference type="InterPro" id="IPR000858">
    <property type="entry name" value="S_locus_glycoprot_dom"/>
</dbReference>
<dbReference type="PIRSF" id="PIRSF000641">
    <property type="entry name" value="SRK"/>
    <property type="match status" value="1"/>
</dbReference>
<keyword evidence="12" id="KW-0472">Membrane</keyword>
<evidence type="ECO:0000259" key="16">
    <source>
        <dbReference type="PROSITE" id="PS50948"/>
    </source>
</evidence>
<evidence type="ECO:0000256" key="4">
    <source>
        <dbReference type="ARBA" id="ARBA00022679"/>
    </source>
</evidence>
<reference evidence="17 18" key="1">
    <citation type="journal article" date="2023" name="Plants (Basel)">
        <title>Bridging the Gap: Combining Genomics and Transcriptomics Approaches to Understand Stylosanthes scabra, an Orphan Legume from the Brazilian Caatinga.</title>
        <authorList>
            <person name="Ferreira-Neto J.R.C."/>
            <person name="da Silva M.D."/>
            <person name="Binneck E."/>
            <person name="de Melo N.F."/>
            <person name="da Silva R.H."/>
            <person name="de Melo A.L.T.M."/>
            <person name="Pandolfi V."/>
            <person name="Bustamante F.O."/>
            <person name="Brasileiro-Vidal A.C."/>
            <person name="Benko-Iseppon A.M."/>
        </authorList>
    </citation>
    <scope>NUCLEOTIDE SEQUENCE [LARGE SCALE GENOMIC DNA]</scope>
    <source>
        <tissue evidence="17">Leaves</tissue>
    </source>
</reference>
<protein>
    <recommendedName>
        <fullName evidence="11">Receptor-like serine/threonine-protein kinase</fullName>
        <ecNumber evidence="11">2.7.11.1</ecNumber>
    </recommendedName>
</protein>
<evidence type="ECO:0000259" key="14">
    <source>
        <dbReference type="PROSITE" id="PS50011"/>
    </source>
</evidence>
<comment type="similarity">
    <text evidence="11">Belongs to the protein kinase superfamily. Ser/Thr protein kinase family.</text>
</comment>
<dbReference type="Gene3D" id="2.90.10.10">
    <property type="entry name" value="Bulb-type lectin domain"/>
    <property type="match status" value="1"/>
</dbReference>
<name>A0ABU6QJ61_9FABA</name>
<dbReference type="InterPro" id="IPR036426">
    <property type="entry name" value="Bulb-type_lectin_dom_sf"/>
</dbReference>
<comment type="caution">
    <text evidence="17">The sequence shown here is derived from an EMBL/GenBank/DDBJ whole genome shotgun (WGS) entry which is preliminary data.</text>
</comment>
<evidence type="ECO:0000259" key="15">
    <source>
        <dbReference type="PROSITE" id="PS50927"/>
    </source>
</evidence>
<dbReference type="SUPFAM" id="SSF51110">
    <property type="entry name" value="alpha-D-mannose-specific plant lectins"/>
    <property type="match status" value="1"/>
</dbReference>
<keyword evidence="12" id="KW-0812">Transmembrane</keyword>
<feature type="transmembrane region" description="Helical" evidence="12">
    <location>
        <begin position="430"/>
        <end position="453"/>
    </location>
</feature>
<dbReference type="InterPro" id="IPR003609">
    <property type="entry name" value="Pan_app"/>
</dbReference>
<evidence type="ECO:0000313" key="17">
    <source>
        <dbReference type="EMBL" id="MED6111486.1"/>
    </source>
</evidence>
<evidence type="ECO:0000256" key="6">
    <source>
        <dbReference type="ARBA" id="ARBA00022741"/>
    </source>
</evidence>
<dbReference type="Proteomes" id="UP001341840">
    <property type="component" value="Unassembled WGS sequence"/>
</dbReference>
<organism evidence="17 18">
    <name type="scientific">Stylosanthes scabra</name>
    <dbReference type="NCBI Taxonomy" id="79078"/>
    <lineage>
        <taxon>Eukaryota</taxon>
        <taxon>Viridiplantae</taxon>
        <taxon>Streptophyta</taxon>
        <taxon>Embryophyta</taxon>
        <taxon>Tracheophyta</taxon>
        <taxon>Spermatophyta</taxon>
        <taxon>Magnoliopsida</taxon>
        <taxon>eudicotyledons</taxon>
        <taxon>Gunneridae</taxon>
        <taxon>Pentapetalae</taxon>
        <taxon>rosids</taxon>
        <taxon>fabids</taxon>
        <taxon>Fabales</taxon>
        <taxon>Fabaceae</taxon>
        <taxon>Papilionoideae</taxon>
        <taxon>50 kb inversion clade</taxon>
        <taxon>dalbergioids sensu lato</taxon>
        <taxon>Dalbergieae</taxon>
        <taxon>Pterocarpus clade</taxon>
        <taxon>Stylosanthes</taxon>
    </lineage>
</organism>
<keyword evidence="6 11" id="KW-0547">Nucleotide-binding</keyword>
<dbReference type="InterPro" id="IPR024171">
    <property type="entry name" value="SRK-like_kinase"/>
</dbReference>
<evidence type="ECO:0000256" key="1">
    <source>
        <dbReference type="ARBA" id="ARBA00004251"/>
    </source>
</evidence>
<dbReference type="InterPro" id="IPR001480">
    <property type="entry name" value="Bulb-type_lectin_dom"/>
</dbReference>
<keyword evidence="4 11" id="KW-0808">Transferase</keyword>
<keyword evidence="8 11" id="KW-0067">ATP-binding</keyword>
<feature type="domain" description="Bulb-type lectin" evidence="15">
    <location>
        <begin position="19"/>
        <end position="139"/>
    </location>
</feature>
<dbReference type="SUPFAM" id="SSF56112">
    <property type="entry name" value="Protein kinase-like (PK-like)"/>
    <property type="match status" value="1"/>
</dbReference>
<evidence type="ECO:0000256" key="9">
    <source>
        <dbReference type="ARBA" id="ARBA00023157"/>
    </source>
</evidence>
<evidence type="ECO:0000256" key="12">
    <source>
        <dbReference type="SAM" id="Phobius"/>
    </source>
</evidence>
<dbReference type="Pfam" id="PF08276">
    <property type="entry name" value="PAN_2"/>
    <property type="match status" value="1"/>
</dbReference>
<dbReference type="CDD" id="cd00028">
    <property type="entry name" value="B_lectin"/>
    <property type="match status" value="1"/>
</dbReference>
<keyword evidence="3 11" id="KW-0723">Serine/threonine-protein kinase</keyword>
<keyword evidence="2" id="KW-1003">Cell membrane</keyword>
<dbReference type="CDD" id="cd14066">
    <property type="entry name" value="STKc_IRAK"/>
    <property type="match status" value="1"/>
</dbReference>
<proteinExistence type="inferred from homology"/>
<dbReference type="InterPro" id="IPR001245">
    <property type="entry name" value="Ser-Thr/Tyr_kinase_cat_dom"/>
</dbReference>
<dbReference type="InterPro" id="IPR011009">
    <property type="entry name" value="Kinase-like_dom_sf"/>
</dbReference>
<keyword evidence="5 13" id="KW-0732">Signal</keyword>
<dbReference type="PROSITE" id="PS50927">
    <property type="entry name" value="BULB_LECTIN"/>
    <property type="match status" value="1"/>
</dbReference>
<dbReference type="PROSITE" id="PS50948">
    <property type="entry name" value="PAN"/>
    <property type="match status" value="1"/>
</dbReference>
<comment type="catalytic activity">
    <reaction evidence="11">
        <text>L-seryl-[protein] + ATP = O-phospho-L-seryl-[protein] + ADP + H(+)</text>
        <dbReference type="Rhea" id="RHEA:17989"/>
        <dbReference type="Rhea" id="RHEA-COMP:9863"/>
        <dbReference type="Rhea" id="RHEA-COMP:11604"/>
        <dbReference type="ChEBI" id="CHEBI:15378"/>
        <dbReference type="ChEBI" id="CHEBI:29999"/>
        <dbReference type="ChEBI" id="CHEBI:30616"/>
        <dbReference type="ChEBI" id="CHEBI:83421"/>
        <dbReference type="ChEBI" id="CHEBI:456216"/>
        <dbReference type="EC" id="2.7.11.1"/>
    </reaction>
</comment>
<dbReference type="PANTHER" id="PTHR27002">
    <property type="entry name" value="RECEPTOR-LIKE SERINE/THREONINE-PROTEIN KINASE SD1-8"/>
    <property type="match status" value="1"/>
</dbReference>
<accession>A0ABU6QJ61</accession>
<keyword evidence="12" id="KW-1133">Transmembrane helix</keyword>
<comment type="catalytic activity">
    <reaction evidence="11">
        <text>L-threonyl-[protein] + ATP = O-phospho-L-threonyl-[protein] + ADP + H(+)</text>
        <dbReference type="Rhea" id="RHEA:46608"/>
        <dbReference type="Rhea" id="RHEA-COMP:11060"/>
        <dbReference type="Rhea" id="RHEA-COMP:11605"/>
        <dbReference type="ChEBI" id="CHEBI:15378"/>
        <dbReference type="ChEBI" id="CHEBI:30013"/>
        <dbReference type="ChEBI" id="CHEBI:30616"/>
        <dbReference type="ChEBI" id="CHEBI:61977"/>
        <dbReference type="ChEBI" id="CHEBI:456216"/>
        <dbReference type="EC" id="2.7.11.1"/>
    </reaction>
</comment>
<dbReference type="Pfam" id="PF01453">
    <property type="entry name" value="B_lectin"/>
    <property type="match status" value="1"/>
</dbReference>
<dbReference type="Pfam" id="PF07714">
    <property type="entry name" value="PK_Tyr_Ser-Thr"/>
    <property type="match status" value="1"/>
</dbReference>
<keyword evidence="9" id="KW-1015">Disulfide bond</keyword>
<keyword evidence="18" id="KW-1185">Reference proteome</keyword>
<evidence type="ECO:0000256" key="5">
    <source>
        <dbReference type="ARBA" id="ARBA00022729"/>
    </source>
</evidence>
<dbReference type="SMART" id="SM00108">
    <property type="entry name" value="B_lectin"/>
    <property type="match status" value="1"/>
</dbReference>
<dbReference type="InterPro" id="IPR008271">
    <property type="entry name" value="Ser/Thr_kinase_AS"/>
</dbReference>
<dbReference type="PROSITE" id="PS50011">
    <property type="entry name" value="PROTEIN_KINASE_DOM"/>
    <property type="match status" value="1"/>
</dbReference>
<dbReference type="PANTHER" id="PTHR27002:SF616">
    <property type="entry name" value="RECEPTOR-LIKE SERINE_THREONINE-PROTEIN KINASE"/>
    <property type="match status" value="1"/>
</dbReference>
<evidence type="ECO:0000256" key="8">
    <source>
        <dbReference type="ARBA" id="ARBA00022840"/>
    </source>
</evidence>
<evidence type="ECO:0000256" key="2">
    <source>
        <dbReference type="ARBA" id="ARBA00022475"/>
    </source>
</evidence>
<feature type="signal peptide" evidence="13">
    <location>
        <begin position="1"/>
        <end position="18"/>
    </location>
</feature>
<keyword evidence="10" id="KW-0325">Glycoprotein</keyword>
<dbReference type="PROSITE" id="PS00108">
    <property type="entry name" value="PROTEIN_KINASE_ST"/>
    <property type="match status" value="1"/>
</dbReference>
<dbReference type="InterPro" id="IPR000719">
    <property type="entry name" value="Prot_kinase_dom"/>
</dbReference>
<dbReference type="Gene3D" id="1.10.510.10">
    <property type="entry name" value="Transferase(Phosphotransferase) domain 1"/>
    <property type="match status" value="1"/>
</dbReference>
<gene>
    <name evidence="17" type="ORF">PIB30_052718</name>
</gene>
<feature type="domain" description="Apple" evidence="16">
    <location>
        <begin position="335"/>
        <end position="416"/>
    </location>
</feature>
<dbReference type="SMART" id="SM00220">
    <property type="entry name" value="S_TKc"/>
    <property type="match status" value="1"/>
</dbReference>
<dbReference type="Gene3D" id="3.30.200.20">
    <property type="entry name" value="Phosphorylase Kinase, domain 1"/>
    <property type="match status" value="1"/>
</dbReference>
<dbReference type="CDD" id="cd01098">
    <property type="entry name" value="PAN_AP_plant"/>
    <property type="match status" value="1"/>
</dbReference>
<dbReference type="EMBL" id="JASCZI010000385">
    <property type="protein sequence ID" value="MED6111486.1"/>
    <property type="molecule type" value="Genomic_DNA"/>
</dbReference>
<evidence type="ECO:0000256" key="3">
    <source>
        <dbReference type="ARBA" id="ARBA00022527"/>
    </source>
</evidence>
<dbReference type="Pfam" id="PF00954">
    <property type="entry name" value="S_locus_glycop"/>
    <property type="match status" value="1"/>
</dbReference>
<dbReference type="EC" id="2.7.11.1" evidence="11"/>
<sequence length="814" mass="92137">MPLVTFYLLFLVSRIVSATDTITQSHSLTENQTLLSNNQNFQFGFFTLPINSTNRYLGIWYNKIPAQTVVWLANREKPLTTGVSAVLMMNNTLILHQNNSVIWSITPARRARNPVLQLLDSGNLVLREENDENEENYLWQSFDYPCDTLLPGMKLGKDLRTGFDRRVTAWKNEDDPSIGTLSWGMDVTNWPQQMQRVGSMKQHRRGSWNGIDYTGRPTIRPSPVFEFKYFADEEQVYFMFSLVNSSVKARMVLNQSSYKLLHLAWDEAARGWKVYGLLPRDFCDEYGACGPNGNCDVSKLPYACDCLRGFRPKSSKDWNEMNYQGGCLRDKPLNCESDGFIKYGKMKVPDTENCWYLNQSMNLEECREKCLRNCSCMAYTNSDIRGEGNGCALWSGDLNDLRVQPDAGQDLYVRVPASELDTNNGDKLKIGIAVGGTIAAILGGLLLTLYFIFIRGRSATMKKSAAAVVDHFKEEEQEDDLELPLFDLSSIVSATDNFSINNKLGEGGFGPVYKGILENGEEIAVKRLSRGSKQGVKEFKTEVALIAKLQHRNLVKLHGSCIQDQEKLLVYEYMPNKSLDLFIFDQTQRMLLDWSKRFNIICGIAKGLLYLHQDSRLIIIHRDLKTSNVLLDSEMNPKISDFGLARILEGDQTPETTRVVGTYGYMAPEYALDGNFSVKSDVYSFGVLLLDIISGKKNKGSHRQKDGKNLIEYAWNFWTEGRPLELIDEYIKECCNVSEALRCIQIGLLCVQQNPHDRPNMSFVVMMLGSEIELALPKEPALFVGKYSCQEYSSSCMNDAPSVNELSISDLEAR</sequence>
<evidence type="ECO:0000256" key="11">
    <source>
        <dbReference type="PIRNR" id="PIRNR000641"/>
    </source>
</evidence>
<comment type="subcellular location">
    <subcellularLocation>
        <location evidence="1">Cell membrane</location>
        <topology evidence="1">Single-pass type I membrane protein</topology>
    </subcellularLocation>
</comment>
<evidence type="ECO:0000256" key="10">
    <source>
        <dbReference type="ARBA" id="ARBA00023180"/>
    </source>
</evidence>
<feature type="chain" id="PRO_5045765530" description="Receptor-like serine/threonine-protein kinase" evidence="13">
    <location>
        <begin position="19"/>
        <end position="814"/>
    </location>
</feature>
<evidence type="ECO:0000313" key="18">
    <source>
        <dbReference type="Proteomes" id="UP001341840"/>
    </source>
</evidence>
<keyword evidence="7 11" id="KW-0418">Kinase</keyword>
<evidence type="ECO:0000256" key="13">
    <source>
        <dbReference type="SAM" id="SignalP"/>
    </source>
</evidence>
<dbReference type="SMART" id="SM00473">
    <property type="entry name" value="PAN_AP"/>
    <property type="match status" value="1"/>
</dbReference>
<evidence type="ECO:0000256" key="7">
    <source>
        <dbReference type="ARBA" id="ARBA00022777"/>
    </source>
</evidence>
<feature type="domain" description="Protein kinase" evidence="14">
    <location>
        <begin position="498"/>
        <end position="782"/>
    </location>
</feature>